<feature type="domain" description="SPX" evidence="2">
    <location>
        <begin position="1"/>
        <end position="65"/>
    </location>
</feature>
<keyword evidence="4" id="KW-1185">Reference proteome</keyword>
<sequence length="193" mass="22863">RASTRMITSMEIKDAMKKIRKAVFELYREVVLLRSYKTLNYTGLVKILKKYDKLSRRNGSEIYIPHLRKYNFVKTEYLEQLIQEIEIFYVINFKGGARHQAMQQLRLPSTRKKTYHFVSWRVGMYLGLAIPMIYTSLASVYSNIKISIHVSIDYRQRLERQMAYVNANLYMLLITNYLPIGGWSLHVHLDKNA</sequence>
<feature type="non-terminal residue" evidence="3">
    <location>
        <position position="193"/>
    </location>
</feature>
<evidence type="ECO:0000313" key="4">
    <source>
        <dbReference type="Proteomes" id="UP000789342"/>
    </source>
</evidence>
<reference evidence="3" key="1">
    <citation type="submission" date="2021-06" db="EMBL/GenBank/DDBJ databases">
        <authorList>
            <person name="Kallberg Y."/>
            <person name="Tangrot J."/>
            <person name="Rosling A."/>
        </authorList>
    </citation>
    <scope>NUCLEOTIDE SEQUENCE</scope>
    <source>
        <strain evidence="3">CL551</strain>
    </source>
</reference>
<dbReference type="PROSITE" id="PS51382">
    <property type="entry name" value="SPX"/>
    <property type="match status" value="1"/>
</dbReference>
<keyword evidence="1" id="KW-1133">Transmembrane helix</keyword>
<evidence type="ECO:0000313" key="3">
    <source>
        <dbReference type="EMBL" id="CAG8775766.1"/>
    </source>
</evidence>
<dbReference type="GO" id="GO:0005794">
    <property type="term" value="C:Golgi apparatus"/>
    <property type="evidence" value="ECO:0007669"/>
    <property type="project" value="TreeGrafter"/>
</dbReference>
<dbReference type="Pfam" id="PF03105">
    <property type="entry name" value="SPX"/>
    <property type="match status" value="1"/>
</dbReference>
<evidence type="ECO:0000256" key="1">
    <source>
        <dbReference type="SAM" id="Phobius"/>
    </source>
</evidence>
<dbReference type="GO" id="GO:0016036">
    <property type="term" value="P:cellular response to phosphate starvation"/>
    <property type="evidence" value="ECO:0007669"/>
    <property type="project" value="TreeGrafter"/>
</dbReference>
<dbReference type="GO" id="GO:0006817">
    <property type="term" value="P:phosphate ion transport"/>
    <property type="evidence" value="ECO:0007669"/>
    <property type="project" value="TreeGrafter"/>
</dbReference>
<feature type="non-terminal residue" evidence="3">
    <location>
        <position position="1"/>
    </location>
</feature>
<name>A0A9N9JEL0_9GLOM</name>
<dbReference type="AlphaFoldDB" id="A0A9N9JEL0"/>
<dbReference type="GO" id="GO:0005886">
    <property type="term" value="C:plasma membrane"/>
    <property type="evidence" value="ECO:0007669"/>
    <property type="project" value="TreeGrafter"/>
</dbReference>
<dbReference type="OrthoDB" id="9970435at2759"/>
<dbReference type="PANTHER" id="PTHR10783">
    <property type="entry name" value="XENOTROPIC AND POLYTROPIC RETROVIRUS RECEPTOR 1-RELATED"/>
    <property type="match status" value="1"/>
</dbReference>
<keyword evidence="1" id="KW-0472">Membrane</keyword>
<feature type="transmembrane region" description="Helical" evidence="1">
    <location>
        <begin position="122"/>
        <end position="141"/>
    </location>
</feature>
<gene>
    <name evidence="3" type="ORF">AMORRO_LOCUS16901</name>
</gene>
<dbReference type="InterPro" id="IPR004331">
    <property type="entry name" value="SPX_dom"/>
</dbReference>
<keyword evidence="1" id="KW-0812">Transmembrane</keyword>
<dbReference type="EMBL" id="CAJVPV010049225">
    <property type="protein sequence ID" value="CAG8775766.1"/>
    <property type="molecule type" value="Genomic_DNA"/>
</dbReference>
<comment type="caution">
    <text evidence="3">The sequence shown here is derived from an EMBL/GenBank/DDBJ whole genome shotgun (WGS) entry which is preliminary data.</text>
</comment>
<protein>
    <submittedName>
        <fullName evidence="3">11423_t:CDS:1</fullName>
    </submittedName>
</protein>
<organism evidence="3 4">
    <name type="scientific">Acaulospora morrowiae</name>
    <dbReference type="NCBI Taxonomy" id="94023"/>
    <lineage>
        <taxon>Eukaryota</taxon>
        <taxon>Fungi</taxon>
        <taxon>Fungi incertae sedis</taxon>
        <taxon>Mucoromycota</taxon>
        <taxon>Glomeromycotina</taxon>
        <taxon>Glomeromycetes</taxon>
        <taxon>Diversisporales</taxon>
        <taxon>Acaulosporaceae</taxon>
        <taxon>Acaulospora</taxon>
    </lineage>
</organism>
<evidence type="ECO:0000259" key="2">
    <source>
        <dbReference type="PROSITE" id="PS51382"/>
    </source>
</evidence>
<dbReference type="Proteomes" id="UP000789342">
    <property type="component" value="Unassembled WGS sequence"/>
</dbReference>
<dbReference type="PANTHER" id="PTHR10783:SF103">
    <property type="entry name" value="SOLUTE CARRIER FAMILY 53 MEMBER 1"/>
    <property type="match status" value="1"/>
</dbReference>
<proteinExistence type="predicted"/>
<accession>A0A9N9JEL0</accession>
<dbReference type="GO" id="GO:0000822">
    <property type="term" value="F:inositol hexakisphosphate binding"/>
    <property type="evidence" value="ECO:0007669"/>
    <property type="project" value="TreeGrafter"/>
</dbReference>
<feature type="transmembrane region" description="Helical" evidence="1">
    <location>
        <begin position="162"/>
        <end position="180"/>
    </location>
</feature>